<sequence>VRTFHRRDPHGRLRLPAERLGALRRSAPPDQPARGALRAPRHLLRRERADALRAARPPRAQRCPPRHRARAEPSRGRAGRRRRGGCAHQGAAAAAQPQPTGRRRELEQQAGRPCSGRRWQVRRSRRQGDGADRRRRRWPAAREHGAVPRRQLHHRAGRDLSLAGV</sequence>
<feature type="non-terminal residue" evidence="2">
    <location>
        <position position="1"/>
    </location>
</feature>
<evidence type="ECO:0000256" key="1">
    <source>
        <dbReference type="SAM" id="MobiDB-lite"/>
    </source>
</evidence>
<feature type="compositionally biased region" description="Low complexity" evidence="1">
    <location>
        <begin position="86"/>
        <end position="100"/>
    </location>
</feature>
<feature type="non-terminal residue" evidence="2">
    <location>
        <position position="165"/>
    </location>
</feature>
<accession>A0A6J4MMW9</accession>
<dbReference type="AlphaFoldDB" id="A0A6J4MMW9"/>
<dbReference type="EMBL" id="CADCUK010000006">
    <property type="protein sequence ID" value="CAA9359547.1"/>
    <property type="molecule type" value="Genomic_DNA"/>
</dbReference>
<feature type="region of interest" description="Disordered" evidence="1">
    <location>
        <begin position="21"/>
        <end position="165"/>
    </location>
</feature>
<organism evidence="2">
    <name type="scientific">uncultured Nocardioidaceae bacterium</name>
    <dbReference type="NCBI Taxonomy" id="253824"/>
    <lineage>
        <taxon>Bacteria</taxon>
        <taxon>Bacillati</taxon>
        <taxon>Actinomycetota</taxon>
        <taxon>Actinomycetes</taxon>
        <taxon>Propionibacteriales</taxon>
        <taxon>Nocardioidaceae</taxon>
        <taxon>environmental samples</taxon>
    </lineage>
</organism>
<gene>
    <name evidence="2" type="ORF">AVDCRST_MAG47-68</name>
</gene>
<evidence type="ECO:0000313" key="2">
    <source>
        <dbReference type="EMBL" id="CAA9359547.1"/>
    </source>
</evidence>
<protein>
    <submittedName>
        <fullName evidence="2">Microcystin dependent protein</fullName>
    </submittedName>
</protein>
<reference evidence="2" key="1">
    <citation type="submission" date="2020-02" db="EMBL/GenBank/DDBJ databases">
        <authorList>
            <person name="Meier V. D."/>
        </authorList>
    </citation>
    <scope>NUCLEOTIDE SEQUENCE</scope>
    <source>
        <strain evidence="2">AVDCRST_MAG47</strain>
    </source>
</reference>
<name>A0A6J4MMW9_9ACTN</name>
<feature type="compositionally biased region" description="Low complexity" evidence="1">
    <location>
        <begin position="54"/>
        <end position="63"/>
    </location>
</feature>
<proteinExistence type="predicted"/>